<accession>G9PBQ6</accession>
<evidence type="ECO:0000259" key="3">
    <source>
        <dbReference type="Pfam" id="PF24808"/>
    </source>
</evidence>
<gene>
    <name evidence="4" type="ORF">TRIATDRAFT_303083</name>
</gene>
<keyword evidence="5" id="KW-1185">Reference proteome</keyword>
<dbReference type="eggNOG" id="ENOG502S9NN">
    <property type="taxonomic scope" value="Eukaryota"/>
</dbReference>
<reference evidence="4 5" key="1">
    <citation type="journal article" date="2011" name="Genome Biol.">
        <title>Comparative genome sequence analysis underscores mycoparasitism as the ancestral life style of Trichoderma.</title>
        <authorList>
            <person name="Kubicek C.P."/>
            <person name="Herrera-Estrella A."/>
            <person name="Seidl-Seiboth V."/>
            <person name="Martinez D.A."/>
            <person name="Druzhinina I.S."/>
            <person name="Thon M."/>
            <person name="Zeilinger S."/>
            <person name="Casas-Flores S."/>
            <person name="Horwitz B.A."/>
            <person name="Mukherjee P.K."/>
            <person name="Mukherjee M."/>
            <person name="Kredics L."/>
            <person name="Alcaraz L.D."/>
            <person name="Aerts A."/>
            <person name="Antal Z."/>
            <person name="Atanasova L."/>
            <person name="Cervantes-Badillo M.G."/>
            <person name="Challacombe J."/>
            <person name="Chertkov O."/>
            <person name="McCluskey K."/>
            <person name="Coulpier F."/>
            <person name="Deshpande N."/>
            <person name="von Doehren H."/>
            <person name="Ebbole D.J."/>
            <person name="Esquivel-Naranjo E.U."/>
            <person name="Fekete E."/>
            <person name="Flipphi M."/>
            <person name="Glaser F."/>
            <person name="Gomez-Rodriguez E.Y."/>
            <person name="Gruber S."/>
            <person name="Han C."/>
            <person name="Henrissat B."/>
            <person name="Hermosa R."/>
            <person name="Hernandez-Onate M."/>
            <person name="Karaffa L."/>
            <person name="Kosti I."/>
            <person name="Le Crom S."/>
            <person name="Lindquist E."/>
            <person name="Lucas S."/>
            <person name="Luebeck M."/>
            <person name="Luebeck P.S."/>
            <person name="Margeot A."/>
            <person name="Metz B."/>
            <person name="Misra M."/>
            <person name="Nevalainen H."/>
            <person name="Omann M."/>
            <person name="Packer N."/>
            <person name="Perrone G."/>
            <person name="Uresti-Rivera E.E."/>
            <person name="Salamov A."/>
            <person name="Schmoll M."/>
            <person name="Seiboth B."/>
            <person name="Shapiro H."/>
            <person name="Sukno S."/>
            <person name="Tamayo-Ramos J.A."/>
            <person name="Tisch D."/>
            <person name="Wiest A."/>
            <person name="Wilkinson H.H."/>
            <person name="Zhang M."/>
            <person name="Coutinho P.M."/>
            <person name="Kenerley C.M."/>
            <person name="Monte E."/>
            <person name="Baker S.E."/>
            <person name="Grigoriev I.V."/>
        </authorList>
    </citation>
    <scope>NUCLEOTIDE SEQUENCE [LARGE SCALE GENOMIC DNA]</scope>
    <source>
        <strain evidence="5">ATCC 20476 / IMI 206040</strain>
    </source>
</reference>
<dbReference type="AlphaFoldDB" id="G9PBQ6"/>
<dbReference type="HOGENOM" id="CLU_084512_0_0_1"/>
<feature type="chain" id="PRO_5003525104" description="DUF7707 domain-containing protein" evidence="2">
    <location>
        <begin position="22"/>
        <end position="198"/>
    </location>
</feature>
<dbReference type="GeneID" id="25782499"/>
<evidence type="ECO:0000256" key="2">
    <source>
        <dbReference type="SAM" id="SignalP"/>
    </source>
</evidence>
<dbReference type="OMA" id="KNPCGAQ"/>
<feature type="compositionally biased region" description="Polar residues" evidence="1">
    <location>
        <begin position="129"/>
        <end position="159"/>
    </location>
</feature>
<feature type="region of interest" description="Disordered" evidence="1">
    <location>
        <begin position="129"/>
        <end position="170"/>
    </location>
</feature>
<evidence type="ECO:0000313" key="5">
    <source>
        <dbReference type="Proteomes" id="UP000005426"/>
    </source>
</evidence>
<dbReference type="Pfam" id="PF24808">
    <property type="entry name" value="DUF7707"/>
    <property type="match status" value="1"/>
</dbReference>
<dbReference type="PANTHER" id="PTHR38118">
    <property type="entry name" value="ANCHORED CELL WALL PROTEIN 11-RELATED"/>
    <property type="match status" value="1"/>
</dbReference>
<dbReference type="EMBL" id="ABDG02000029">
    <property type="protein sequence ID" value="EHK39800.1"/>
    <property type="molecule type" value="Genomic_DNA"/>
</dbReference>
<sequence length="198" mass="20726">MVSFRSVFLAATTAFAAVAQAQESIDPDSVPIATRTSWCSYETSSCPLICSQITTKKTLVNTCDPDTLQYGCLCGNNQQPNITEFSLTLPYFICQEFVVQCRNACGTDSTCATNCAVDHPCGATDPKRYNTTSSASSSIPDATPSASTTGADTIFTNVPGTTSSGKGGKSMAAPAVEIPRVYGLAALFGSMFVGFAML</sequence>
<keyword evidence="2" id="KW-0732">Signal</keyword>
<dbReference type="PANTHER" id="PTHR38118:SF2">
    <property type="entry name" value="CDP-ALCOHOL PHOSPHATIDYLTRANSFERASE PROTEIN"/>
    <property type="match status" value="1"/>
</dbReference>
<protein>
    <recommendedName>
        <fullName evidence="3">DUF7707 domain-containing protein</fullName>
    </recommendedName>
</protein>
<proteinExistence type="predicted"/>
<dbReference type="InterPro" id="IPR056124">
    <property type="entry name" value="DUF7707"/>
</dbReference>
<dbReference type="Proteomes" id="UP000005426">
    <property type="component" value="Unassembled WGS sequence"/>
</dbReference>
<name>G9PBQ6_HYPAI</name>
<evidence type="ECO:0000313" key="4">
    <source>
        <dbReference type="EMBL" id="EHK39800.1"/>
    </source>
</evidence>
<feature type="signal peptide" evidence="2">
    <location>
        <begin position="1"/>
        <end position="21"/>
    </location>
</feature>
<organism evidence="4 5">
    <name type="scientific">Hypocrea atroviridis (strain ATCC 20476 / IMI 206040)</name>
    <name type="common">Trichoderma atroviride</name>
    <dbReference type="NCBI Taxonomy" id="452589"/>
    <lineage>
        <taxon>Eukaryota</taxon>
        <taxon>Fungi</taxon>
        <taxon>Dikarya</taxon>
        <taxon>Ascomycota</taxon>
        <taxon>Pezizomycotina</taxon>
        <taxon>Sordariomycetes</taxon>
        <taxon>Hypocreomycetidae</taxon>
        <taxon>Hypocreales</taxon>
        <taxon>Hypocreaceae</taxon>
        <taxon>Trichoderma</taxon>
    </lineage>
</organism>
<evidence type="ECO:0000256" key="1">
    <source>
        <dbReference type="SAM" id="MobiDB-lite"/>
    </source>
</evidence>
<dbReference type="OrthoDB" id="2439692at2759"/>
<dbReference type="KEGG" id="tatv:25782499"/>
<comment type="caution">
    <text evidence="4">The sequence shown here is derived from an EMBL/GenBank/DDBJ whole genome shotgun (WGS) entry which is preliminary data.</text>
</comment>
<feature type="domain" description="DUF7707" evidence="3">
    <location>
        <begin position="24"/>
        <end position="126"/>
    </location>
</feature>